<dbReference type="PRINTS" id="PR00463">
    <property type="entry name" value="EP450I"/>
</dbReference>
<dbReference type="InterPro" id="IPR036396">
    <property type="entry name" value="Cyt_P450_sf"/>
</dbReference>
<dbReference type="InterPro" id="IPR017972">
    <property type="entry name" value="Cyt_P450_CS"/>
</dbReference>
<dbReference type="PRINTS" id="PR00385">
    <property type="entry name" value="P450"/>
</dbReference>
<keyword evidence="5 6" id="KW-0408">Iron</keyword>
<keyword evidence="8" id="KW-1133">Transmembrane helix</keyword>
<dbReference type="GO" id="GO:0016705">
    <property type="term" value="F:oxidoreductase activity, acting on paired donors, with incorporation or reduction of molecular oxygen"/>
    <property type="evidence" value="ECO:0007669"/>
    <property type="project" value="InterPro"/>
</dbReference>
<dbReference type="CDD" id="cd11064">
    <property type="entry name" value="CYP86A"/>
    <property type="match status" value="1"/>
</dbReference>
<dbReference type="GO" id="GO:0005506">
    <property type="term" value="F:iron ion binding"/>
    <property type="evidence" value="ECO:0007669"/>
    <property type="project" value="InterPro"/>
</dbReference>
<comment type="cofactor">
    <cofactor evidence="1 6">
        <name>heme</name>
        <dbReference type="ChEBI" id="CHEBI:30413"/>
    </cofactor>
</comment>
<dbReference type="PANTHER" id="PTHR24296">
    <property type="entry name" value="CYTOCHROME P450"/>
    <property type="match status" value="1"/>
</dbReference>
<feature type="transmembrane region" description="Helical" evidence="8">
    <location>
        <begin position="6"/>
        <end position="23"/>
    </location>
</feature>
<keyword evidence="10" id="KW-1185">Reference proteome</keyword>
<evidence type="ECO:0000256" key="6">
    <source>
        <dbReference type="PIRSR" id="PIRSR602401-1"/>
    </source>
</evidence>
<evidence type="ECO:0000256" key="7">
    <source>
        <dbReference type="RuleBase" id="RU000461"/>
    </source>
</evidence>
<evidence type="ECO:0000313" key="10">
    <source>
        <dbReference type="Proteomes" id="UP000249390"/>
    </source>
</evidence>
<gene>
    <name evidence="9" type="ORF">DM860_011831</name>
</gene>
<keyword evidence="3 6" id="KW-0479">Metal-binding</keyword>
<dbReference type="InterPro" id="IPR002401">
    <property type="entry name" value="Cyt_P450_E_grp-I"/>
</dbReference>
<evidence type="ECO:0000256" key="2">
    <source>
        <dbReference type="ARBA" id="ARBA00010617"/>
    </source>
</evidence>
<keyword evidence="4 7" id="KW-0560">Oxidoreductase</keyword>
<dbReference type="GO" id="GO:0020037">
    <property type="term" value="F:heme binding"/>
    <property type="evidence" value="ECO:0007669"/>
    <property type="project" value="InterPro"/>
</dbReference>
<dbReference type="SUPFAM" id="SSF48264">
    <property type="entry name" value="Cytochrome P450"/>
    <property type="match status" value="1"/>
</dbReference>
<comment type="similarity">
    <text evidence="2 7">Belongs to the cytochrome P450 family.</text>
</comment>
<evidence type="ECO:0000256" key="1">
    <source>
        <dbReference type="ARBA" id="ARBA00001971"/>
    </source>
</evidence>
<evidence type="ECO:0000256" key="5">
    <source>
        <dbReference type="ARBA" id="ARBA00023004"/>
    </source>
</evidence>
<reference evidence="9 10" key="1">
    <citation type="submission" date="2018-06" db="EMBL/GenBank/DDBJ databases">
        <title>The Genome of Cuscuta australis (Dodder) Provides Insight into the Evolution of Plant Parasitism.</title>
        <authorList>
            <person name="Liu H."/>
        </authorList>
    </citation>
    <scope>NUCLEOTIDE SEQUENCE [LARGE SCALE GENOMIC DNA]</scope>
    <source>
        <strain evidence="10">cv. Yunnan</strain>
        <tissue evidence="9">Vines</tissue>
    </source>
</reference>
<organism evidence="9 10">
    <name type="scientific">Cuscuta australis</name>
    <dbReference type="NCBI Taxonomy" id="267555"/>
    <lineage>
        <taxon>Eukaryota</taxon>
        <taxon>Viridiplantae</taxon>
        <taxon>Streptophyta</taxon>
        <taxon>Embryophyta</taxon>
        <taxon>Tracheophyta</taxon>
        <taxon>Spermatophyta</taxon>
        <taxon>Magnoliopsida</taxon>
        <taxon>eudicotyledons</taxon>
        <taxon>Gunneridae</taxon>
        <taxon>Pentapetalae</taxon>
        <taxon>asterids</taxon>
        <taxon>lamiids</taxon>
        <taxon>Solanales</taxon>
        <taxon>Convolvulaceae</taxon>
        <taxon>Cuscuteae</taxon>
        <taxon>Cuscuta</taxon>
        <taxon>Cuscuta subgen. Grammica</taxon>
        <taxon>Cuscuta sect. Cleistogrammica</taxon>
    </lineage>
</organism>
<dbReference type="Proteomes" id="UP000249390">
    <property type="component" value="Unassembled WGS sequence"/>
</dbReference>
<feature type="transmembrane region" description="Helical" evidence="8">
    <location>
        <begin position="30"/>
        <end position="49"/>
    </location>
</feature>
<dbReference type="GO" id="GO:0006629">
    <property type="term" value="P:lipid metabolic process"/>
    <property type="evidence" value="ECO:0007669"/>
    <property type="project" value="UniProtKB-ARBA"/>
</dbReference>
<dbReference type="InterPro" id="IPR001128">
    <property type="entry name" value="Cyt_P450"/>
</dbReference>
<comment type="caution">
    <text evidence="9">The sequence shown here is derived from an EMBL/GenBank/DDBJ whole genome shotgun (WGS) entry which is preliminary data.</text>
</comment>
<proteinExistence type="inferred from homology"/>
<dbReference type="AlphaFoldDB" id="A0A328DG91"/>
<keyword evidence="6 7" id="KW-0349">Heme</keyword>
<dbReference type="PROSITE" id="PS00086">
    <property type="entry name" value="CYTOCHROME_P450"/>
    <property type="match status" value="1"/>
</dbReference>
<dbReference type="Gene3D" id="1.10.630.10">
    <property type="entry name" value="Cytochrome P450"/>
    <property type="match status" value="1"/>
</dbReference>
<dbReference type="GO" id="GO:0004497">
    <property type="term" value="F:monooxygenase activity"/>
    <property type="evidence" value="ECO:0007669"/>
    <property type="project" value="UniProtKB-KW"/>
</dbReference>
<feature type="binding site" description="axial binding residue" evidence="6">
    <location>
        <position position="484"/>
    </location>
    <ligand>
        <name>heme</name>
        <dbReference type="ChEBI" id="CHEBI:30413"/>
    </ligand>
    <ligandPart>
        <name>Fe</name>
        <dbReference type="ChEBI" id="CHEBI:18248"/>
    </ligandPart>
</feature>
<dbReference type="EMBL" id="NQVE01000143">
    <property type="protein sequence ID" value="RAL44554.1"/>
    <property type="molecule type" value="Genomic_DNA"/>
</dbReference>
<evidence type="ECO:0000313" key="9">
    <source>
        <dbReference type="EMBL" id="RAL44554.1"/>
    </source>
</evidence>
<name>A0A328DG91_9ASTE</name>
<evidence type="ECO:0008006" key="11">
    <source>
        <dbReference type="Google" id="ProtNLM"/>
    </source>
</evidence>
<keyword evidence="8" id="KW-0812">Transmembrane</keyword>
<protein>
    <recommendedName>
        <fullName evidence="11">Cytochrome P450</fullName>
    </recommendedName>
</protein>
<evidence type="ECO:0000256" key="8">
    <source>
        <dbReference type="SAM" id="Phobius"/>
    </source>
</evidence>
<evidence type="ECO:0000256" key="4">
    <source>
        <dbReference type="ARBA" id="ARBA00023002"/>
    </source>
</evidence>
<accession>A0A328DG91</accession>
<sequence length="548" mass="62365">MSYVFLVGISTISVCFLIGMLNVDMAFPFLTSIIIAALPLLYFMVYSYLCPSSNAPCPQSYPIIGNLIGFLRNHRRFHDWVADMLSTTPSLTLEVKTVFGLSRGICTANPENLDHFLRTNFPNYVKGTRFNSALQEILGNGIFNADGELWSGQRKIASHEFNTRSLKQFIRETVQSQLSNSLMPYMAMACDNGEAINLQDVLQKFTFDNICNVAFGVDLNRTDEKDVYLSFARAFDYAVKVSSDRLLSPLPAIWKIKRFLNIGSEKRYKEAIEVVKDYAMNILKTKEEKIENDVGKGLEIKQDLLTRFLDSVSDYKFHDQEEKTNFLRDIVINFILAGKDSTSSALTWFFWLVASHPRVERLIYDELSSAIAESPENGPARLNYDELKKLRYLQAALSETLRLFPPVPINSRLVLSNDTLSDGTSVYKGWHADYSAYAMGRMERLWGPDSREFKPERWLGEYNVDFKQCDPFKFPVFHCGPRMCLGKEMAFVQMKSIAAAFVYEFKVIARDGGGIPERIVNPPYATSLLLKMKGGFHVKLQRRGSNLV</sequence>
<keyword evidence="7" id="KW-0503">Monooxygenase</keyword>
<evidence type="ECO:0000256" key="3">
    <source>
        <dbReference type="ARBA" id="ARBA00022723"/>
    </source>
</evidence>
<keyword evidence="8" id="KW-0472">Membrane</keyword>
<dbReference type="Pfam" id="PF00067">
    <property type="entry name" value="p450"/>
    <property type="match status" value="1"/>
</dbReference>